<reference evidence="1 2" key="1">
    <citation type="submission" date="2018-02" db="EMBL/GenBank/DDBJ databases">
        <title>Draft genome of wild Prunus yedoensis var. nudiflora.</title>
        <authorList>
            <person name="Baek S."/>
            <person name="Kim J.-H."/>
            <person name="Choi K."/>
            <person name="Kim G.-B."/>
            <person name="Cho A."/>
            <person name="Jang H."/>
            <person name="Shin C.-H."/>
            <person name="Yu H.-J."/>
            <person name="Mun J.-H."/>
        </authorList>
    </citation>
    <scope>NUCLEOTIDE SEQUENCE [LARGE SCALE GENOMIC DNA]</scope>
    <source>
        <strain evidence="2">cv. Jeju island</strain>
        <tissue evidence="1">Leaf</tissue>
    </source>
</reference>
<evidence type="ECO:0000313" key="1">
    <source>
        <dbReference type="EMBL" id="PQQ19271.1"/>
    </source>
</evidence>
<comment type="caution">
    <text evidence="1">The sequence shown here is derived from an EMBL/GenBank/DDBJ whole genome shotgun (WGS) entry which is preliminary data.</text>
</comment>
<evidence type="ECO:0000313" key="2">
    <source>
        <dbReference type="Proteomes" id="UP000250321"/>
    </source>
</evidence>
<dbReference type="Proteomes" id="UP000250321">
    <property type="component" value="Unassembled WGS sequence"/>
</dbReference>
<dbReference type="OrthoDB" id="10602166at2759"/>
<name>A0A314ZQR1_PRUYE</name>
<keyword evidence="2" id="KW-1185">Reference proteome</keyword>
<dbReference type="EMBL" id="PJQY01000073">
    <property type="protein sequence ID" value="PQQ19271.1"/>
    <property type="molecule type" value="Genomic_DNA"/>
</dbReference>
<protein>
    <submittedName>
        <fullName evidence="1">Uncharacterized protein</fullName>
    </submittedName>
</protein>
<gene>
    <name evidence="1" type="ORF">Pyn_21728</name>
</gene>
<dbReference type="AlphaFoldDB" id="A0A314ZQR1"/>
<accession>A0A314ZQR1</accession>
<proteinExistence type="predicted"/>
<sequence length="103" mass="12024">MDAKDRIRYRVDACKKVKDCARGMQHMIEDDLRHALPSTGNWVNNVVQKGPWFVLFSIMHYKTTKIPPIYNVVPKHLHPHPIGYTISSLDFLRYNRNVDAHPV</sequence>
<organism evidence="1 2">
    <name type="scientific">Prunus yedoensis var. nudiflora</name>
    <dbReference type="NCBI Taxonomy" id="2094558"/>
    <lineage>
        <taxon>Eukaryota</taxon>
        <taxon>Viridiplantae</taxon>
        <taxon>Streptophyta</taxon>
        <taxon>Embryophyta</taxon>
        <taxon>Tracheophyta</taxon>
        <taxon>Spermatophyta</taxon>
        <taxon>Magnoliopsida</taxon>
        <taxon>eudicotyledons</taxon>
        <taxon>Gunneridae</taxon>
        <taxon>Pentapetalae</taxon>
        <taxon>rosids</taxon>
        <taxon>fabids</taxon>
        <taxon>Rosales</taxon>
        <taxon>Rosaceae</taxon>
        <taxon>Amygdaloideae</taxon>
        <taxon>Amygdaleae</taxon>
        <taxon>Prunus</taxon>
    </lineage>
</organism>